<evidence type="ECO:0000313" key="1">
    <source>
        <dbReference type="EMBL" id="KAG5636471.1"/>
    </source>
</evidence>
<accession>A0A9P7FSX3</accession>
<proteinExistence type="predicted"/>
<sequence>MSDGIVVVAFESPPDMVTKDLIEMMNNTALVRVAESSLAAIQDSGRPSVDNKPYQRSRRSESDLRFPVALVQHADSEKERAAAANRLKMNSVTAVSFMAALGIYAQPVFGILTCGTVASVMCTWYSIASGPQIYMFDKHRIARYDISRPLDCLHFAAFILRLRQEAEKLRDVIARGGYVEKFFQQGEDDPLRNWTVEALFKRLEEEHVPPCI</sequence>
<keyword evidence="2" id="KW-1185">Reference proteome</keyword>
<name>A0A9P7FSX3_9AGAR</name>
<organism evidence="1 2">
    <name type="scientific">Sphagnurus paluster</name>
    <dbReference type="NCBI Taxonomy" id="117069"/>
    <lineage>
        <taxon>Eukaryota</taxon>
        <taxon>Fungi</taxon>
        <taxon>Dikarya</taxon>
        <taxon>Basidiomycota</taxon>
        <taxon>Agaricomycotina</taxon>
        <taxon>Agaricomycetes</taxon>
        <taxon>Agaricomycetidae</taxon>
        <taxon>Agaricales</taxon>
        <taxon>Tricholomatineae</taxon>
        <taxon>Lyophyllaceae</taxon>
        <taxon>Sphagnurus</taxon>
    </lineage>
</organism>
<protein>
    <submittedName>
        <fullName evidence="1">Uncharacterized protein</fullName>
    </submittedName>
</protein>
<dbReference type="OrthoDB" id="2919059at2759"/>
<evidence type="ECO:0000313" key="2">
    <source>
        <dbReference type="Proteomes" id="UP000717328"/>
    </source>
</evidence>
<dbReference type="Proteomes" id="UP000717328">
    <property type="component" value="Unassembled WGS sequence"/>
</dbReference>
<gene>
    <name evidence="1" type="ORF">H0H81_007889</name>
</gene>
<dbReference type="AlphaFoldDB" id="A0A9P7FSX3"/>
<reference evidence="1" key="1">
    <citation type="submission" date="2021-02" db="EMBL/GenBank/DDBJ databases">
        <authorList>
            <person name="Nieuwenhuis M."/>
            <person name="Van De Peppel L.J.J."/>
        </authorList>
    </citation>
    <scope>NUCLEOTIDE SEQUENCE</scope>
    <source>
        <strain evidence="1">D49</strain>
    </source>
</reference>
<comment type="caution">
    <text evidence="1">The sequence shown here is derived from an EMBL/GenBank/DDBJ whole genome shotgun (WGS) entry which is preliminary data.</text>
</comment>
<dbReference type="EMBL" id="JABCKI010005928">
    <property type="protein sequence ID" value="KAG5636471.1"/>
    <property type="molecule type" value="Genomic_DNA"/>
</dbReference>
<reference evidence="1" key="2">
    <citation type="submission" date="2021-10" db="EMBL/GenBank/DDBJ databases">
        <title>Phylogenomics reveals ancestral predisposition of the termite-cultivated fungus Termitomyces towards a domesticated lifestyle.</title>
        <authorList>
            <person name="Auxier B."/>
            <person name="Grum-Grzhimaylo A."/>
            <person name="Cardenas M.E."/>
            <person name="Lodge J.D."/>
            <person name="Laessoe T."/>
            <person name="Pedersen O."/>
            <person name="Smith M.E."/>
            <person name="Kuyper T.W."/>
            <person name="Franco-Molano E.A."/>
            <person name="Baroni T.J."/>
            <person name="Aanen D.K."/>
        </authorList>
    </citation>
    <scope>NUCLEOTIDE SEQUENCE</scope>
    <source>
        <strain evidence="1">D49</strain>
    </source>
</reference>